<protein>
    <submittedName>
        <fullName evidence="2">Uncharacterized protein</fullName>
    </submittedName>
</protein>
<keyword evidence="1" id="KW-1133">Transmembrane helix</keyword>
<keyword evidence="1" id="KW-0812">Transmembrane</keyword>
<gene>
    <name evidence="2" type="ORF">A3F51_03735</name>
</gene>
<accession>A0A1G2N0T3</accession>
<proteinExistence type="predicted"/>
<dbReference type="STRING" id="1802315.A3F51_03735"/>
<comment type="caution">
    <text evidence="2">The sequence shown here is derived from an EMBL/GenBank/DDBJ whole genome shotgun (WGS) entry which is preliminary data.</text>
</comment>
<dbReference type="EMBL" id="MHRT01000001">
    <property type="protein sequence ID" value="OHA29805.1"/>
    <property type="molecule type" value="Genomic_DNA"/>
</dbReference>
<feature type="transmembrane region" description="Helical" evidence="1">
    <location>
        <begin position="15"/>
        <end position="36"/>
    </location>
</feature>
<reference evidence="2 3" key="1">
    <citation type="journal article" date="2016" name="Nat. Commun.">
        <title>Thousands of microbial genomes shed light on interconnected biogeochemical processes in an aquifer system.</title>
        <authorList>
            <person name="Anantharaman K."/>
            <person name="Brown C.T."/>
            <person name="Hug L.A."/>
            <person name="Sharon I."/>
            <person name="Castelle C.J."/>
            <person name="Probst A.J."/>
            <person name="Thomas B.C."/>
            <person name="Singh A."/>
            <person name="Wilkins M.J."/>
            <person name="Karaoz U."/>
            <person name="Brodie E.L."/>
            <person name="Williams K.H."/>
            <person name="Hubbard S.S."/>
            <person name="Banfield J.F."/>
        </authorList>
    </citation>
    <scope>NUCLEOTIDE SEQUENCE [LARGE SCALE GENOMIC DNA]</scope>
</reference>
<dbReference type="Proteomes" id="UP000178089">
    <property type="component" value="Unassembled WGS sequence"/>
</dbReference>
<organism evidence="2 3">
    <name type="scientific">Candidatus Taylorbacteria bacterium RIFCSPHIGHO2_12_FULL_45_16</name>
    <dbReference type="NCBI Taxonomy" id="1802315"/>
    <lineage>
        <taxon>Bacteria</taxon>
        <taxon>Candidatus Tayloriibacteriota</taxon>
    </lineage>
</organism>
<keyword evidence="1" id="KW-0472">Membrane</keyword>
<evidence type="ECO:0000313" key="2">
    <source>
        <dbReference type="EMBL" id="OHA29805.1"/>
    </source>
</evidence>
<dbReference type="AlphaFoldDB" id="A0A1G2N0T3"/>
<evidence type="ECO:0000256" key="1">
    <source>
        <dbReference type="SAM" id="Phobius"/>
    </source>
</evidence>
<sequence length="116" mass="12987">MPTKKSPSKKSSSHAFAMGASIAAVAATVAGAYYLYGSKKGPQHRKAFKSWMLKMKAEVMDEIEQLKDLNEELYKAAVVKIANKYKTIKNIDPKKVMALAQRMKGHWKDIKKDLSI</sequence>
<name>A0A1G2N0T3_9BACT</name>
<evidence type="ECO:0000313" key="3">
    <source>
        <dbReference type="Proteomes" id="UP000178089"/>
    </source>
</evidence>